<dbReference type="OrthoDB" id="9988704at2"/>
<feature type="region of interest" description="Disordered" evidence="1">
    <location>
        <begin position="1"/>
        <end position="22"/>
    </location>
</feature>
<evidence type="ECO:0000313" key="2">
    <source>
        <dbReference type="EMBL" id="MQY03519.1"/>
    </source>
</evidence>
<evidence type="ECO:0000313" key="3">
    <source>
        <dbReference type="Proteomes" id="UP000487268"/>
    </source>
</evidence>
<proteinExistence type="predicted"/>
<sequence>MTTMPELGRSAPGAAIPAQGMRPRAIEENEMILLSQELSRVRIQDAEREAQLRQTMARVRALRRARRDAHTRAARVRRALLLAPQAVQPEVSVPRRAH</sequence>
<dbReference type="AlphaFoldDB" id="A0A7K0BQS8"/>
<evidence type="ECO:0000256" key="1">
    <source>
        <dbReference type="SAM" id="MobiDB-lite"/>
    </source>
</evidence>
<name>A0A7K0BQS8_9ACTN</name>
<keyword evidence="3" id="KW-1185">Reference proteome</keyword>
<reference evidence="2 3" key="1">
    <citation type="submission" date="2019-10" db="EMBL/GenBank/DDBJ databases">
        <title>Actinomadura rubteroloni sp. nov. and Actinomadura macrotermitis sp. nov., isolated from the gut of fungus growing-termite Macrotermes natalensis.</title>
        <authorList>
            <person name="Benndorf R."/>
            <person name="Martin K."/>
            <person name="Kuefner M."/>
            <person name="De Beer W."/>
            <person name="Kaster A.-K."/>
            <person name="Vollmers J."/>
            <person name="Poulsen M."/>
            <person name="Beemelmanns C."/>
        </authorList>
    </citation>
    <scope>NUCLEOTIDE SEQUENCE [LARGE SCALE GENOMIC DNA]</scope>
    <source>
        <strain evidence="2 3">RB68</strain>
    </source>
</reference>
<protein>
    <submittedName>
        <fullName evidence="2">Uncharacterized protein</fullName>
    </submittedName>
</protein>
<comment type="caution">
    <text evidence="2">The sequence shown here is derived from an EMBL/GenBank/DDBJ whole genome shotgun (WGS) entry which is preliminary data.</text>
</comment>
<dbReference type="RefSeq" id="WP_153531432.1">
    <property type="nucleotide sequence ID" value="NZ_WEGH01000001.1"/>
</dbReference>
<accession>A0A7K0BQS8</accession>
<dbReference type="EMBL" id="WEGH01000001">
    <property type="protein sequence ID" value="MQY03519.1"/>
    <property type="molecule type" value="Genomic_DNA"/>
</dbReference>
<gene>
    <name evidence="2" type="ORF">ACRB68_15630</name>
</gene>
<dbReference type="Proteomes" id="UP000487268">
    <property type="component" value="Unassembled WGS sequence"/>
</dbReference>
<organism evidence="2 3">
    <name type="scientific">Actinomadura macrotermitis</name>
    <dbReference type="NCBI Taxonomy" id="2585200"/>
    <lineage>
        <taxon>Bacteria</taxon>
        <taxon>Bacillati</taxon>
        <taxon>Actinomycetota</taxon>
        <taxon>Actinomycetes</taxon>
        <taxon>Streptosporangiales</taxon>
        <taxon>Thermomonosporaceae</taxon>
        <taxon>Actinomadura</taxon>
    </lineage>
</organism>